<reference evidence="4" key="1">
    <citation type="submission" date="2021-08" db="EMBL/GenBank/DDBJ databases">
        <authorList>
            <person name="Stevens D.C."/>
        </authorList>
    </citation>
    <scope>NUCLEOTIDE SEQUENCE</scope>
    <source>
        <strain evidence="4">DSM 53165</strain>
    </source>
</reference>
<evidence type="ECO:0000313" key="4">
    <source>
        <dbReference type="EMBL" id="MBZ5709793.1"/>
    </source>
</evidence>
<dbReference type="InterPro" id="IPR023393">
    <property type="entry name" value="START-like_dom_sf"/>
</dbReference>
<evidence type="ECO:0000313" key="5">
    <source>
        <dbReference type="Proteomes" id="UP001139031"/>
    </source>
</evidence>
<gene>
    <name evidence="4" type="ORF">K7C98_11055</name>
</gene>
<dbReference type="RefSeq" id="WP_224191558.1">
    <property type="nucleotide sequence ID" value="NZ_JAIRAU010000008.1"/>
</dbReference>
<proteinExistence type="inferred from homology"/>
<dbReference type="EMBL" id="JAIRAU010000008">
    <property type="protein sequence ID" value="MBZ5709793.1"/>
    <property type="molecule type" value="Genomic_DNA"/>
</dbReference>
<dbReference type="Proteomes" id="UP001139031">
    <property type="component" value="Unassembled WGS sequence"/>
</dbReference>
<sequence>MFDKLRELRRHLGDRPDWPDEVNVHPLERAASLAGAVGCFALAAVRRTWGSIPVIAVGGALLHRALTGHSALYSRLKVSTAHGVRGPSASVPHGQGVKLLHSLTVRQPPERVYKFWRELDNLPRFMRHLESVTVLDERRSRWRVRGPADISVSWDAEIINDVPGELIAWRSLENAELPNAGSVRFERGVGGHATRITVNLEYHPPAGRLGSLVASILGANPQRQIEEDLQRFKELLETNVPHADAPQRGRLRDVKDLETARQVLQLDDLTKNDIV</sequence>
<dbReference type="PANTHER" id="PTHR33824:SF7">
    <property type="entry name" value="POLYKETIDE CYCLASE_DEHYDRASE AND LIPID TRANSPORT SUPERFAMILY PROTEIN"/>
    <property type="match status" value="1"/>
</dbReference>
<protein>
    <submittedName>
        <fullName evidence="4">DUF2892 domain-containing protein</fullName>
    </submittedName>
</protein>
<organism evidence="4 5">
    <name type="scientific">Nannocystis pusilla</name>
    <dbReference type="NCBI Taxonomy" id="889268"/>
    <lineage>
        <taxon>Bacteria</taxon>
        <taxon>Pseudomonadati</taxon>
        <taxon>Myxococcota</taxon>
        <taxon>Polyangia</taxon>
        <taxon>Nannocystales</taxon>
        <taxon>Nannocystaceae</taxon>
        <taxon>Nannocystis</taxon>
    </lineage>
</organism>
<evidence type="ECO:0000256" key="1">
    <source>
        <dbReference type="ARBA" id="ARBA00008918"/>
    </source>
</evidence>
<keyword evidence="5" id="KW-1185">Reference proteome</keyword>
<comment type="caution">
    <text evidence="4">The sequence shown here is derived from an EMBL/GenBank/DDBJ whole genome shotgun (WGS) entry which is preliminary data.</text>
</comment>
<dbReference type="Pfam" id="PF11127">
    <property type="entry name" value="YgaP-like_TM"/>
    <property type="match status" value="1"/>
</dbReference>
<dbReference type="Pfam" id="PF03364">
    <property type="entry name" value="Polyketide_cyc"/>
    <property type="match status" value="1"/>
</dbReference>
<dbReference type="PANTHER" id="PTHR33824">
    <property type="entry name" value="POLYKETIDE CYCLASE/DEHYDRASE AND LIPID TRANSPORT SUPERFAMILY PROTEIN"/>
    <property type="match status" value="1"/>
</dbReference>
<accession>A0ABS7TNI3</accession>
<dbReference type="InterPro" id="IPR005031">
    <property type="entry name" value="COQ10_START"/>
</dbReference>
<evidence type="ECO:0000259" key="3">
    <source>
        <dbReference type="Pfam" id="PF11127"/>
    </source>
</evidence>
<feature type="domain" description="Coenzyme Q-binding protein COQ10 START" evidence="2">
    <location>
        <begin position="107"/>
        <end position="229"/>
    </location>
</feature>
<feature type="domain" description="Inner membrane protein YgaP-like transmembrane" evidence="3">
    <location>
        <begin position="22"/>
        <end position="81"/>
    </location>
</feature>
<dbReference type="InterPro" id="IPR047137">
    <property type="entry name" value="ORF3"/>
</dbReference>
<dbReference type="CDD" id="cd07817">
    <property type="entry name" value="SRPBCC_8"/>
    <property type="match status" value="1"/>
</dbReference>
<dbReference type="Gene3D" id="3.30.530.20">
    <property type="match status" value="1"/>
</dbReference>
<comment type="similarity">
    <text evidence="1">Belongs to the ribosome association toxin RatA family.</text>
</comment>
<dbReference type="InterPro" id="IPR021309">
    <property type="entry name" value="YgaP-like_TM"/>
</dbReference>
<name>A0ABS7TNI3_9BACT</name>
<dbReference type="SUPFAM" id="SSF55961">
    <property type="entry name" value="Bet v1-like"/>
    <property type="match status" value="1"/>
</dbReference>
<evidence type="ECO:0000259" key="2">
    <source>
        <dbReference type="Pfam" id="PF03364"/>
    </source>
</evidence>